<evidence type="ECO:0000313" key="10">
    <source>
        <dbReference type="Proteomes" id="UP000663873"/>
    </source>
</evidence>
<evidence type="ECO:0000313" key="2">
    <source>
        <dbReference type="EMBL" id="CAF3573915.1"/>
    </source>
</evidence>
<dbReference type="Proteomes" id="UP000663848">
    <property type="component" value="Unassembled WGS sequence"/>
</dbReference>
<dbReference type="EMBL" id="CAJOBQ010002297">
    <property type="protein sequence ID" value="CAF4551538.1"/>
    <property type="molecule type" value="Genomic_DNA"/>
</dbReference>
<organism evidence="2 9">
    <name type="scientific">Rotaria socialis</name>
    <dbReference type="NCBI Taxonomy" id="392032"/>
    <lineage>
        <taxon>Eukaryota</taxon>
        <taxon>Metazoa</taxon>
        <taxon>Spiralia</taxon>
        <taxon>Gnathifera</taxon>
        <taxon>Rotifera</taxon>
        <taxon>Eurotatoria</taxon>
        <taxon>Bdelloidea</taxon>
        <taxon>Philodinida</taxon>
        <taxon>Philodinidae</taxon>
        <taxon>Rotaria</taxon>
    </lineage>
</organism>
<evidence type="ECO:0000313" key="8">
    <source>
        <dbReference type="EMBL" id="CAF4834571.1"/>
    </source>
</evidence>
<dbReference type="Gene3D" id="3.10.450.10">
    <property type="match status" value="1"/>
</dbReference>
<comment type="caution">
    <text evidence="2">The sequence shown here is derived from an EMBL/GenBank/DDBJ whole genome shotgun (WGS) entry which is preliminary data.</text>
</comment>
<evidence type="ECO:0008006" key="11">
    <source>
        <dbReference type="Google" id="ProtNLM"/>
    </source>
</evidence>
<dbReference type="InterPro" id="IPR046350">
    <property type="entry name" value="Cystatin_sf"/>
</dbReference>
<sequence length="124" mass="14350">MAYPYYSGAFWQPPPVALPLGGTGALRPLNEEDLNIWNMYEQHLKKKIQAQFNLSNYHHLQPVLVATQTVAGINYFFKVELPYKKYATVRVYHIPWDVSTHGKPEQVDVHGKLLDNPYENVAYF</sequence>
<gene>
    <name evidence="3" type="ORF">FME351_LOCUS28982</name>
    <name evidence="4" type="ORF">GRG538_LOCUS32028</name>
    <name evidence="5" type="ORF">HFQ381_LOCUS20794</name>
    <name evidence="2" type="ORF">LUA448_LOCUS29099</name>
    <name evidence="8" type="ORF">QYT958_LOCUS25979</name>
    <name evidence="1" type="ORF">TIS948_LOCUS2370</name>
    <name evidence="7" type="ORF">TSG867_LOCUS24690</name>
    <name evidence="6" type="ORF">UJA718_LOCUS26464</name>
</gene>
<dbReference type="InterPro" id="IPR018073">
    <property type="entry name" value="Prot_inh_cystat_CS"/>
</dbReference>
<dbReference type="EMBL" id="CAJNYD010004126">
    <property type="protein sequence ID" value="CAF3573915.1"/>
    <property type="molecule type" value="Genomic_DNA"/>
</dbReference>
<evidence type="ECO:0000313" key="3">
    <source>
        <dbReference type="EMBL" id="CAF3719884.1"/>
    </source>
</evidence>
<dbReference type="SUPFAM" id="SSF54403">
    <property type="entry name" value="Cystatin/monellin"/>
    <property type="match status" value="1"/>
</dbReference>
<dbReference type="EMBL" id="CAJNYT010005629">
    <property type="protein sequence ID" value="CAF3762477.1"/>
    <property type="molecule type" value="Genomic_DNA"/>
</dbReference>
<dbReference type="CDD" id="cd00042">
    <property type="entry name" value="CY"/>
    <property type="match status" value="1"/>
</dbReference>
<reference evidence="2" key="1">
    <citation type="submission" date="2021-02" db="EMBL/GenBank/DDBJ databases">
        <authorList>
            <person name="Nowell W R."/>
        </authorList>
    </citation>
    <scope>NUCLEOTIDE SEQUENCE</scope>
</reference>
<dbReference type="EMBL" id="CAJNXB010000081">
    <property type="protein sequence ID" value="CAF3019425.1"/>
    <property type="molecule type" value="Genomic_DNA"/>
</dbReference>
<dbReference type="InterPro" id="IPR000010">
    <property type="entry name" value="Cystatin_dom"/>
</dbReference>
<dbReference type="Proteomes" id="UP000663833">
    <property type="component" value="Unassembled WGS sequence"/>
</dbReference>
<dbReference type="AlphaFoldDB" id="A0A818LT44"/>
<dbReference type="EMBL" id="CAJNYU010004045">
    <property type="protein sequence ID" value="CAF3719884.1"/>
    <property type="molecule type" value="Genomic_DNA"/>
</dbReference>
<dbReference type="Proteomes" id="UP000663869">
    <property type="component" value="Unassembled WGS sequence"/>
</dbReference>
<evidence type="ECO:0000313" key="1">
    <source>
        <dbReference type="EMBL" id="CAF3019425.1"/>
    </source>
</evidence>
<evidence type="ECO:0000313" key="4">
    <source>
        <dbReference type="EMBL" id="CAF3762477.1"/>
    </source>
</evidence>
<evidence type="ECO:0000313" key="5">
    <source>
        <dbReference type="EMBL" id="CAF4410769.1"/>
    </source>
</evidence>
<dbReference type="EMBL" id="CAJOBR010006031">
    <property type="protein sequence ID" value="CAF4834571.1"/>
    <property type="molecule type" value="Genomic_DNA"/>
</dbReference>
<proteinExistence type="predicted"/>
<keyword evidence="10" id="KW-1185">Reference proteome</keyword>
<dbReference type="OrthoDB" id="2429551at2759"/>
<evidence type="ECO:0000313" key="7">
    <source>
        <dbReference type="EMBL" id="CAF4551538.1"/>
    </source>
</evidence>
<dbReference type="EMBL" id="CAJOBO010001807">
    <property type="protein sequence ID" value="CAF4410769.1"/>
    <property type="molecule type" value="Genomic_DNA"/>
</dbReference>
<dbReference type="GO" id="GO:0004869">
    <property type="term" value="F:cysteine-type endopeptidase inhibitor activity"/>
    <property type="evidence" value="ECO:0007669"/>
    <property type="project" value="InterPro"/>
</dbReference>
<evidence type="ECO:0000313" key="9">
    <source>
        <dbReference type="Proteomes" id="UP000663833"/>
    </source>
</evidence>
<dbReference type="Proteomes" id="UP000663872">
    <property type="component" value="Unassembled WGS sequence"/>
</dbReference>
<dbReference type="Proteomes" id="UP000663873">
    <property type="component" value="Unassembled WGS sequence"/>
</dbReference>
<dbReference type="EMBL" id="CAJOBP010006890">
    <property type="protein sequence ID" value="CAF4503021.1"/>
    <property type="molecule type" value="Genomic_DNA"/>
</dbReference>
<protein>
    <recommendedName>
        <fullName evidence="11">Cystatin domain-containing protein</fullName>
    </recommendedName>
</protein>
<dbReference type="Proteomes" id="UP000663862">
    <property type="component" value="Unassembled WGS sequence"/>
</dbReference>
<dbReference type="Proteomes" id="UP000663825">
    <property type="component" value="Unassembled WGS sequence"/>
</dbReference>
<name>A0A818LT44_9BILA</name>
<accession>A0A818LT44</accession>
<evidence type="ECO:0000313" key="6">
    <source>
        <dbReference type="EMBL" id="CAF4503021.1"/>
    </source>
</evidence>
<dbReference type="PROSITE" id="PS00287">
    <property type="entry name" value="CYSTATIN"/>
    <property type="match status" value="1"/>
</dbReference>
<dbReference type="Proteomes" id="UP000663851">
    <property type="component" value="Unassembled WGS sequence"/>
</dbReference>